<evidence type="ECO:0000256" key="2">
    <source>
        <dbReference type="ARBA" id="ARBA00006833"/>
    </source>
</evidence>
<dbReference type="FunCoup" id="F2UGH6">
    <property type="interactions" value="380"/>
</dbReference>
<evidence type="ECO:0000256" key="15">
    <source>
        <dbReference type="SAM" id="Phobius"/>
    </source>
</evidence>
<evidence type="ECO:0000256" key="3">
    <source>
        <dbReference type="ARBA" id="ARBA00016584"/>
    </source>
</evidence>
<feature type="transmembrane region" description="Helical" evidence="15">
    <location>
        <begin position="167"/>
        <end position="185"/>
    </location>
</feature>
<sequence>MSMKLAGTAMLAAALVLTMMACVGHAHWSHQQHSHHAKKALLKDVSVLTLSSDQMTTGRRSRPVPQMTCVDGTANCHRDVLPTVMQCRNVGWDGNDVQWQCTAELDNSVKLGRTDVTCEGYDYPDDPYILAGSCGVEYTLDSTGNYGSRHGKHHHHHHHAGHASSGGGSNFLLILVLVFLAYQMYKWCSRGRVAQEMYGEGAMDPNDFGPGGRFHNTAPPPGYPGSGPGCAPPSYQQAMNQGAAAQGGWNFWHGFGLGGLLGYLAPRRRAYYGYGMQPGWGGGYRQNNYYYNTGASARRSPSPPRSSGTHASTGYGGTRRR</sequence>
<evidence type="ECO:0000256" key="12">
    <source>
        <dbReference type="ARBA" id="ARBA00023136"/>
    </source>
</evidence>
<name>F2UGH6_SALR5</name>
<keyword evidence="11" id="KW-0406">Ion transport</keyword>
<proteinExistence type="inferred from homology"/>
<evidence type="ECO:0000256" key="6">
    <source>
        <dbReference type="ARBA" id="ARBA00022692"/>
    </source>
</evidence>
<dbReference type="OrthoDB" id="20303at2759"/>
<keyword evidence="9" id="KW-0106">Calcium</keyword>
<keyword evidence="18" id="KW-1185">Reference proteome</keyword>
<evidence type="ECO:0000256" key="14">
    <source>
        <dbReference type="SAM" id="MobiDB-lite"/>
    </source>
</evidence>
<reference evidence="17" key="1">
    <citation type="submission" date="2009-08" db="EMBL/GenBank/DDBJ databases">
        <title>Annotation of Salpingoeca rosetta.</title>
        <authorList>
            <consortium name="The Broad Institute Genome Sequencing Platform"/>
            <person name="Russ C."/>
            <person name="Cuomo C."/>
            <person name="Burger G."/>
            <person name="Gray M.W."/>
            <person name="Holland P.W.H."/>
            <person name="King N."/>
            <person name="Lang F.B.F."/>
            <person name="Roger A.J."/>
            <person name="Ruiz-Trillo I."/>
            <person name="Young S.K."/>
            <person name="Zeng Q."/>
            <person name="Gargeya S."/>
            <person name="Alvarado L."/>
            <person name="Berlin A."/>
            <person name="Chapman S.B."/>
            <person name="Chen Z."/>
            <person name="Freedman E."/>
            <person name="Gellesch M."/>
            <person name="Goldberg J."/>
            <person name="Griggs A."/>
            <person name="Gujja S."/>
            <person name="Heilman E."/>
            <person name="Heiman D."/>
            <person name="Howarth C."/>
            <person name="Mehta T."/>
            <person name="Neiman D."/>
            <person name="Pearson M."/>
            <person name="Roberts A."/>
            <person name="Saif S."/>
            <person name="Shea T."/>
            <person name="Shenoy N."/>
            <person name="Sisk P."/>
            <person name="Stolte C."/>
            <person name="Sykes S."/>
            <person name="White J."/>
            <person name="Yandava C."/>
            <person name="Haas B."/>
            <person name="Nusbaum C."/>
            <person name="Birren B."/>
        </authorList>
    </citation>
    <scope>NUCLEOTIDE SEQUENCE [LARGE SCALE GENOMIC DNA]</scope>
    <source>
        <strain evidence="17">ATCC 50818</strain>
    </source>
</reference>
<keyword evidence="8" id="KW-0256">Endoplasmic reticulum</keyword>
<evidence type="ECO:0000256" key="9">
    <source>
        <dbReference type="ARBA" id="ARBA00022837"/>
    </source>
</evidence>
<dbReference type="STRING" id="946362.F2UGH6"/>
<evidence type="ECO:0000256" key="4">
    <source>
        <dbReference type="ARBA" id="ARBA00022448"/>
    </source>
</evidence>
<feature type="chain" id="PRO_5003291065" description="Store-operated calcium entry-associated regulatory factor" evidence="16">
    <location>
        <begin position="27"/>
        <end position="321"/>
    </location>
</feature>
<dbReference type="RefSeq" id="XP_004991647.1">
    <property type="nucleotide sequence ID" value="XM_004991590.1"/>
</dbReference>
<comment type="subcellular location">
    <subcellularLocation>
        <location evidence="1">Endoplasmic reticulum membrane</location>
        <topology evidence="1">Single-pass type I membrane protein</topology>
    </subcellularLocation>
</comment>
<evidence type="ECO:0000313" key="18">
    <source>
        <dbReference type="Proteomes" id="UP000007799"/>
    </source>
</evidence>
<keyword evidence="6 15" id="KW-0812">Transmembrane</keyword>
<keyword evidence="12 15" id="KW-0472">Membrane</keyword>
<dbReference type="GO" id="GO:0006816">
    <property type="term" value="P:calcium ion transport"/>
    <property type="evidence" value="ECO:0007669"/>
    <property type="project" value="UniProtKB-KW"/>
</dbReference>
<evidence type="ECO:0000256" key="1">
    <source>
        <dbReference type="ARBA" id="ARBA00004115"/>
    </source>
</evidence>
<keyword evidence="5" id="KW-0109">Calcium transport</keyword>
<protein>
    <recommendedName>
        <fullName evidence="3">Store-operated calcium entry-associated regulatory factor</fullName>
    </recommendedName>
    <alternativeName>
        <fullName evidence="13">Transmembrane protein 66</fullName>
    </alternativeName>
</protein>
<feature type="region of interest" description="Disordered" evidence="14">
    <location>
        <begin position="294"/>
        <end position="321"/>
    </location>
</feature>
<dbReference type="GO" id="GO:0005789">
    <property type="term" value="C:endoplasmic reticulum membrane"/>
    <property type="evidence" value="ECO:0007669"/>
    <property type="project" value="UniProtKB-SubCell"/>
</dbReference>
<evidence type="ECO:0000256" key="5">
    <source>
        <dbReference type="ARBA" id="ARBA00022568"/>
    </source>
</evidence>
<comment type="similarity">
    <text evidence="2">Belongs to the SARAF family.</text>
</comment>
<dbReference type="GeneID" id="16072208"/>
<dbReference type="Proteomes" id="UP000007799">
    <property type="component" value="Unassembled WGS sequence"/>
</dbReference>
<evidence type="ECO:0000256" key="7">
    <source>
        <dbReference type="ARBA" id="ARBA00022729"/>
    </source>
</evidence>
<evidence type="ECO:0000256" key="10">
    <source>
        <dbReference type="ARBA" id="ARBA00022989"/>
    </source>
</evidence>
<dbReference type="AlphaFoldDB" id="F2UGH6"/>
<dbReference type="GO" id="GO:2001256">
    <property type="term" value="P:regulation of store-operated calcium entry"/>
    <property type="evidence" value="ECO:0007669"/>
    <property type="project" value="InterPro"/>
</dbReference>
<dbReference type="eggNOG" id="ENOG502QT6Y">
    <property type="taxonomic scope" value="Eukaryota"/>
</dbReference>
<evidence type="ECO:0000313" key="17">
    <source>
        <dbReference type="EMBL" id="EGD75726.1"/>
    </source>
</evidence>
<dbReference type="InParanoid" id="F2UGH6"/>
<evidence type="ECO:0000256" key="16">
    <source>
        <dbReference type="SAM" id="SignalP"/>
    </source>
</evidence>
<dbReference type="EMBL" id="GL832973">
    <property type="protein sequence ID" value="EGD75726.1"/>
    <property type="molecule type" value="Genomic_DNA"/>
</dbReference>
<dbReference type="PANTHER" id="PTHR15929">
    <property type="entry name" value="STORE-OPERATED CALCIUM ENTRY-ASSOCIATED REGULATORY FACTOR"/>
    <property type="match status" value="1"/>
</dbReference>
<evidence type="ECO:0000256" key="8">
    <source>
        <dbReference type="ARBA" id="ARBA00022824"/>
    </source>
</evidence>
<dbReference type="KEGG" id="sre:PTSG_07842"/>
<feature type="signal peptide" evidence="16">
    <location>
        <begin position="1"/>
        <end position="26"/>
    </location>
</feature>
<dbReference type="PANTHER" id="PTHR15929:SF0">
    <property type="entry name" value="STORE-OPERATED CALCIUM ENTRY-ASSOCIATED REGULATORY FACTOR"/>
    <property type="match status" value="1"/>
</dbReference>
<dbReference type="InterPro" id="IPR009567">
    <property type="entry name" value="SARAF"/>
</dbReference>
<keyword evidence="7 16" id="KW-0732">Signal</keyword>
<gene>
    <name evidence="17" type="ORF">PTSG_07842</name>
</gene>
<dbReference type="PROSITE" id="PS51257">
    <property type="entry name" value="PROKAR_LIPOPROTEIN"/>
    <property type="match status" value="1"/>
</dbReference>
<keyword evidence="10 15" id="KW-1133">Transmembrane helix</keyword>
<dbReference type="Pfam" id="PF06682">
    <property type="entry name" value="SARAF"/>
    <property type="match status" value="1"/>
</dbReference>
<accession>F2UGH6</accession>
<organism evidence="18">
    <name type="scientific">Salpingoeca rosetta (strain ATCC 50818 / BSB-021)</name>
    <dbReference type="NCBI Taxonomy" id="946362"/>
    <lineage>
        <taxon>Eukaryota</taxon>
        <taxon>Choanoflagellata</taxon>
        <taxon>Craspedida</taxon>
        <taxon>Salpingoecidae</taxon>
        <taxon>Salpingoeca</taxon>
    </lineage>
</organism>
<evidence type="ECO:0000256" key="13">
    <source>
        <dbReference type="ARBA" id="ARBA00031116"/>
    </source>
</evidence>
<keyword evidence="4" id="KW-0813">Transport</keyword>
<evidence type="ECO:0000256" key="11">
    <source>
        <dbReference type="ARBA" id="ARBA00023065"/>
    </source>
</evidence>
<dbReference type="OMA" id="THASTGY"/>